<keyword evidence="2" id="KW-0479">Metal-binding</keyword>
<dbReference type="GO" id="GO:0008237">
    <property type="term" value="F:metallopeptidase activity"/>
    <property type="evidence" value="ECO:0007669"/>
    <property type="project" value="UniProtKB-KW"/>
</dbReference>
<dbReference type="CDD" id="cd08071">
    <property type="entry name" value="MPN_DUF2466"/>
    <property type="match status" value="1"/>
</dbReference>
<evidence type="ECO:0000313" key="8">
    <source>
        <dbReference type="EMBL" id="AIL45792.1"/>
    </source>
</evidence>
<evidence type="ECO:0000256" key="4">
    <source>
        <dbReference type="ARBA" id="ARBA00022833"/>
    </source>
</evidence>
<dbReference type="RefSeq" id="WP_024564355.1">
    <property type="nucleotide sequence ID" value="NZ_CP007547.1"/>
</dbReference>
<dbReference type="InterPro" id="IPR046778">
    <property type="entry name" value="UPF0758_N"/>
</dbReference>
<protein>
    <submittedName>
        <fullName evidence="8">DNA repair protein RadC</fullName>
    </submittedName>
</protein>
<keyword evidence="4" id="KW-0862">Zinc</keyword>
<evidence type="ECO:0000256" key="5">
    <source>
        <dbReference type="ARBA" id="ARBA00023049"/>
    </source>
</evidence>
<dbReference type="GO" id="GO:0046872">
    <property type="term" value="F:metal ion binding"/>
    <property type="evidence" value="ECO:0007669"/>
    <property type="project" value="UniProtKB-KW"/>
</dbReference>
<gene>
    <name evidence="8" type="ORF">BD94_2017</name>
</gene>
<reference evidence="8" key="2">
    <citation type="journal article" date="2015" name="Genome Biol. Evol.">
        <title>Complete Genome Sequence and Transcriptomic Analysis of the Novel Pathogen Elizabethkingia anophelis in Response to Oxidative Stress.</title>
        <authorList>
            <person name="Li Y."/>
            <person name="Liu Y."/>
            <person name="Chew S.C."/>
            <person name="Tay M."/>
            <person name="Salido M.M."/>
            <person name="Teo J."/>
            <person name="Lauro F.M."/>
            <person name="Givskov M."/>
            <person name="Yang L."/>
        </authorList>
    </citation>
    <scope>NUCLEOTIDE SEQUENCE</scope>
    <source>
        <strain evidence="8">NUHP1</strain>
    </source>
</reference>
<keyword evidence="3" id="KW-0378">Hydrolase</keyword>
<dbReference type="EMBL" id="CP007547">
    <property type="protein sequence ID" value="AIL45792.1"/>
    <property type="molecule type" value="Genomic_DNA"/>
</dbReference>
<dbReference type="InterPro" id="IPR001405">
    <property type="entry name" value="UPF0758"/>
</dbReference>
<dbReference type="PROSITE" id="PS01302">
    <property type="entry name" value="UPF0758"/>
    <property type="match status" value="1"/>
</dbReference>
<evidence type="ECO:0000313" key="9">
    <source>
        <dbReference type="Proteomes" id="UP000028933"/>
    </source>
</evidence>
<dbReference type="GO" id="GO:0006508">
    <property type="term" value="P:proteolysis"/>
    <property type="evidence" value="ECO:0007669"/>
    <property type="project" value="UniProtKB-KW"/>
</dbReference>
<evidence type="ECO:0000256" key="6">
    <source>
        <dbReference type="RuleBase" id="RU003797"/>
    </source>
</evidence>
<dbReference type="eggNOG" id="COG2003">
    <property type="taxonomic scope" value="Bacteria"/>
</dbReference>
<evidence type="ECO:0000256" key="1">
    <source>
        <dbReference type="ARBA" id="ARBA00022670"/>
    </source>
</evidence>
<keyword evidence="5" id="KW-0482">Metalloprotease</keyword>
<dbReference type="HOGENOM" id="CLU_073529_0_2_10"/>
<comment type="similarity">
    <text evidence="6">Belongs to the UPF0758 family.</text>
</comment>
<dbReference type="Proteomes" id="UP000028933">
    <property type="component" value="Chromosome"/>
</dbReference>
<keyword evidence="1" id="KW-0645">Protease</keyword>
<dbReference type="NCBIfam" id="NF000642">
    <property type="entry name" value="PRK00024.1"/>
    <property type="match status" value="1"/>
</dbReference>
<evidence type="ECO:0000259" key="7">
    <source>
        <dbReference type="PROSITE" id="PS50249"/>
    </source>
</evidence>
<name>A0A077EE61_9FLAO</name>
<reference evidence="8" key="1">
    <citation type="journal article" date="2013" name="Lancet">
        <title>First case of E anophelis outbreak in an intensive-care unit.</title>
        <authorList>
            <person name="Teo J."/>
            <person name="Tan S.Y."/>
            <person name="Tay M."/>
            <person name="Ding Y."/>
            <person name="Kjelleberg S."/>
            <person name="Givskov M."/>
            <person name="Lin R.T."/>
            <person name="Yang L."/>
        </authorList>
    </citation>
    <scope>NUCLEOTIDE SEQUENCE [LARGE SCALE GENOMIC DNA]</scope>
    <source>
        <strain evidence="8">NUHP1</strain>
    </source>
</reference>
<dbReference type="PROSITE" id="PS50249">
    <property type="entry name" value="MPN"/>
    <property type="match status" value="1"/>
</dbReference>
<dbReference type="InterPro" id="IPR025657">
    <property type="entry name" value="RadC_JAB"/>
</dbReference>
<feature type="domain" description="MPN" evidence="7">
    <location>
        <begin position="103"/>
        <end position="225"/>
    </location>
</feature>
<sequence>MKVKSLAEDDRPREKFLLKGKEALSDAELLAIIIGSGNIGESVIELGRRILRSVNNNWHQLSLLTVKDLMKYKGIGEVKAITIAAALEIGRRKALQEVSKNPIISNSKDAFNILHPYLGDLHHEEFWCLFLNQSNMIIHKEKLTHGGIDQSIVDVRILFSIALDHLATAIVVAHNHPSGNLKPSRQDIQITESLKNGGDLLNIKLLDHLIISQDSFFSFSDEGIL</sequence>
<dbReference type="Pfam" id="PF20582">
    <property type="entry name" value="UPF0758_N"/>
    <property type="match status" value="1"/>
</dbReference>
<dbReference type="PANTHER" id="PTHR30471:SF3">
    <property type="entry name" value="UPF0758 PROTEIN YEES-RELATED"/>
    <property type="match status" value="1"/>
</dbReference>
<dbReference type="PANTHER" id="PTHR30471">
    <property type="entry name" value="DNA REPAIR PROTEIN RADC"/>
    <property type="match status" value="1"/>
</dbReference>
<accession>A0A077EE61</accession>
<evidence type="ECO:0000256" key="3">
    <source>
        <dbReference type="ARBA" id="ARBA00022801"/>
    </source>
</evidence>
<dbReference type="STRING" id="1338011.BD94_2017"/>
<dbReference type="AlphaFoldDB" id="A0A077EE61"/>
<dbReference type="InterPro" id="IPR037518">
    <property type="entry name" value="MPN"/>
</dbReference>
<dbReference type="InterPro" id="IPR020891">
    <property type="entry name" value="UPF0758_CS"/>
</dbReference>
<proteinExistence type="inferred from homology"/>
<dbReference type="Pfam" id="PF04002">
    <property type="entry name" value="RadC"/>
    <property type="match status" value="1"/>
</dbReference>
<evidence type="ECO:0000256" key="2">
    <source>
        <dbReference type="ARBA" id="ARBA00022723"/>
    </source>
</evidence>
<dbReference type="KEGG" id="eao:BD94_2017"/>
<dbReference type="SUPFAM" id="SSF102712">
    <property type="entry name" value="JAB1/MPN domain"/>
    <property type="match status" value="1"/>
</dbReference>
<organism evidence="8 9">
    <name type="scientific">Elizabethkingia anophelis NUHP1</name>
    <dbReference type="NCBI Taxonomy" id="1338011"/>
    <lineage>
        <taxon>Bacteria</taxon>
        <taxon>Pseudomonadati</taxon>
        <taxon>Bacteroidota</taxon>
        <taxon>Flavobacteriia</taxon>
        <taxon>Flavobacteriales</taxon>
        <taxon>Weeksellaceae</taxon>
        <taxon>Elizabethkingia</taxon>
    </lineage>
</organism>
<dbReference type="NCBIfam" id="TIGR00608">
    <property type="entry name" value="radc"/>
    <property type="match status" value="1"/>
</dbReference>
<dbReference type="Gene3D" id="3.40.140.10">
    <property type="entry name" value="Cytidine Deaminase, domain 2"/>
    <property type="match status" value="1"/>
</dbReference>